<feature type="domain" description="Metallo-beta-lactamase" evidence="1">
    <location>
        <begin position="9"/>
        <end position="185"/>
    </location>
</feature>
<proteinExistence type="predicted"/>
<dbReference type="PANTHER" id="PTHR43546:SF8">
    <property type="entry name" value="METALLO-BETA-LACTAMASE DOMAIN-CONTAINING PROTEIN"/>
    <property type="match status" value="1"/>
</dbReference>
<dbReference type="InterPro" id="IPR036866">
    <property type="entry name" value="RibonucZ/Hydroxyglut_hydro"/>
</dbReference>
<dbReference type="OrthoDB" id="9789133at2"/>
<sequence length="227" mass="24649">MEPKITWYGQSTVGIEFGGVRIVIDPFRIPAGQPEADVILISHHHPGHLSPLDIARVFREHTVVYASTRAAERLDRSLNAQRLVTGNVIHHGPLTIQAVAAYNVNKFRHPGVLVHPPESQGLGFVIDIDDLSFYFAGDTDVIPEMDQIGPVDYAFLPVGGGSVMTAEEAAQAATVVQPSIAIPIHYGGSTGSLEDARRFSNLVPDQVRVWIMTPPGDPSDLQPENHV</sequence>
<reference evidence="2 3" key="1">
    <citation type="journal article" date="2012" name="ISME J.">
        <title>Nitrification expanded: discovery, physiology and genomics of a nitrite-oxidizing bacterium from the phylum Chloroflexi.</title>
        <authorList>
            <person name="Sorokin D.Y."/>
            <person name="Lucker S."/>
            <person name="Vejmelkova D."/>
            <person name="Kostrikina N.A."/>
            <person name="Kleerebezem R."/>
            <person name="Rijpstra W.I."/>
            <person name="Damste J.S."/>
            <person name="Le Paslier D."/>
            <person name="Muyzer G."/>
            <person name="Wagner M."/>
            <person name="van Loosdrecht M.C."/>
            <person name="Daims H."/>
        </authorList>
    </citation>
    <scope>NUCLEOTIDE SEQUENCE [LARGE SCALE GENOMIC DNA]</scope>
    <source>
        <strain evidence="3">none</strain>
    </source>
</reference>
<dbReference type="InterPro" id="IPR001279">
    <property type="entry name" value="Metallo-B-lactamas"/>
</dbReference>
<dbReference type="Proteomes" id="UP000004221">
    <property type="component" value="Unassembled WGS sequence"/>
</dbReference>
<dbReference type="SUPFAM" id="SSF56281">
    <property type="entry name" value="Metallo-hydrolase/oxidoreductase"/>
    <property type="match status" value="1"/>
</dbReference>
<dbReference type="AlphaFoldDB" id="I4ECP1"/>
<protein>
    <recommendedName>
        <fullName evidence="1">Metallo-beta-lactamase domain-containing protein</fullName>
    </recommendedName>
</protein>
<evidence type="ECO:0000313" key="2">
    <source>
        <dbReference type="EMBL" id="CCF82453.1"/>
    </source>
</evidence>
<evidence type="ECO:0000259" key="1">
    <source>
        <dbReference type="SMART" id="SM00849"/>
    </source>
</evidence>
<comment type="caution">
    <text evidence="2">The sequence shown here is derived from an EMBL/GenBank/DDBJ whole genome shotgun (WGS) entry which is preliminary data.</text>
</comment>
<dbReference type="Gene3D" id="3.60.15.10">
    <property type="entry name" value="Ribonuclease Z/Hydroxyacylglutathione hydrolase-like"/>
    <property type="match status" value="1"/>
</dbReference>
<organism evidence="2 3">
    <name type="scientific">Nitrolancea hollandica Lb</name>
    <dbReference type="NCBI Taxonomy" id="1129897"/>
    <lineage>
        <taxon>Bacteria</taxon>
        <taxon>Pseudomonadati</taxon>
        <taxon>Thermomicrobiota</taxon>
        <taxon>Thermomicrobia</taxon>
        <taxon>Sphaerobacterales</taxon>
        <taxon>Sphaerobacterineae</taxon>
        <taxon>Sphaerobacteraceae</taxon>
        <taxon>Nitrolancea</taxon>
    </lineage>
</organism>
<dbReference type="InterPro" id="IPR050114">
    <property type="entry name" value="UPF0173_UPF0282_UlaG_hydrolase"/>
</dbReference>
<keyword evidence="3" id="KW-1185">Reference proteome</keyword>
<dbReference type="Pfam" id="PF13483">
    <property type="entry name" value="Lactamase_B_3"/>
    <property type="match status" value="1"/>
</dbReference>
<accession>I4ECP1</accession>
<name>I4ECP1_9BACT</name>
<dbReference type="PANTHER" id="PTHR43546">
    <property type="entry name" value="UPF0173 METAL-DEPENDENT HYDROLASE MJ1163-RELATED"/>
    <property type="match status" value="1"/>
</dbReference>
<dbReference type="EMBL" id="CAGS01000019">
    <property type="protein sequence ID" value="CCF82453.1"/>
    <property type="molecule type" value="Genomic_DNA"/>
</dbReference>
<gene>
    <name evidence="2" type="ORF">NITHO_1150006</name>
</gene>
<evidence type="ECO:0000313" key="3">
    <source>
        <dbReference type="Proteomes" id="UP000004221"/>
    </source>
</evidence>
<dbReference type="SMART" id="SM00849">
    <property type="entry name" value="Lactamase_B"/>
    <property type="match status" value="1"/>
</dbReference>